<dbReference type="GO" id="GO:0052908">
    <property type="term" value="F:16S rRNA (adenine(1518)-N(6)/adenine(1519)-N(6))-dimethyltransferase activity"/>
    <property type="evidence" value="ECO:0007669"/>
    <property type="project" value="UniProtKB-EC"/>
</dbReference>
<feature type="binding site" evidence="7 8">
    <location>
        <position position="51"/>
    </location>
    <ligand>
        <name>S-adenosyl-L-methionine</name>
        <dbReference type="ChEBI" id="CHEBI:59789"/>
    </ligand>
</feature>
<feature type="binding site" evidence="7 8">
    <location>
        <position position="72"/>
    </location>
    <ligand>
        <name>S-adenosyl-L-methionine</name>
        <dbReference type="ChEBI" id="CHEBI:59789"/>
    </ligand>
</feature>
<protein>
    <recommendedName>
        <fullName evidence="7">Ribosomal RNA small subunit methyltransferase A</fullName>
        <ecNumber evidence="7">2.1.1.182</ecNumber>
    </recommendedName>
    <alternativeName>
        <fullName evidence="7">16S rRNA (adenine(1518)-N(6)/adenine(1519)-N(6))-dimethyltransferase</fullName>
    </alternativeName>
    <alternativeName>
        <fullName evidence="7">16S rRNA dimethyladenosine transferase</fullName>
    </alternativeName>
    <alternativeName>
        <fullName evidence="7">16S rRNA dimethylase</fullName>
    </alternativeName>
    <alternativeName>
        <fullName evidence="7">S-adenosylmethionine-6-N', N'-adenosyl(rRNA) dimethyltransferase</fullName>
    </alternativeName>
</protein>
<dbReference type="InterPro" id="IPR020598">
    <property type="entry name" value="rRNA_Ade_methylase_Trfase_N"/>
</dbReference>
<evidence type="ECO:0000256" key="1">
    <source>
        <dbReference type="ARBA" id="ARBA00022490"/>
    </source>
</evidence>
<feature type="binding site" evidence="7 8">
    <location>
        <position position="100"/>
    </location>
    <ligand>
        <name>S-adenosyl-L-methionine</name>
        <dbReference type="ChEBI" id="CHEBI:59789"/>
    </ligand>
</feature>
<dbReference type="SUPFAM" id="SSF53335">
    <property type="entry name" value="S-adenosyl-L-methionine-dependent methyltransferases"/>
    <property type="match status" value="1"/>
</dbReference>
<feature type="binding site" evidence="7 8">
    <location>
        <position position="26"/>
    </location>
    <ligand>
        <name>S-adenosyl-L-methionine</name>
        <dbReference type="ChEBI" id="CHEBI:59789"/>
    </ligand>
</feature>
<keyword evidence="1 7" id="KW-0963">Cytoplasm</keyword>
<sequence length="288" mass="31490">MKAGSLKRTLRDSGIFPYKGRGQHFLVQGAIAGRIVDTAMVGGNDTIVEIGPGTGVLTQLLVSRAKRLIAIESDRKLAELVSERFTEEIGRGEMEVVLYDALKYDFAALGERIGGKLVVVANLPYNISTEMIFRLLEAGARIDRFVLMLQREVAERLTAVPGTKKYGALTVMATLQCDITQEFKVGRGNFHPVPKVDSAVVLFKVRENQLCDAGDLKIFKAIVRAAFNNRRKTLRNALKSVPDIVSPGDLDALGEAAGINLGRRGETLSVEEFGALSRAVRELAFRSK</sequence>
<evidence type="ECO:0000256" key="3">
    <source>
        <dbReference type="ARBA" id="ARBA00022603"/>
    </source>
</evidence>
<dbReference type="Pfam" id="PF00398">
    <property type="entry name" value="RrnaAD"/>
    <property type="match status" value="1"/>
</dbReference>
<gene>
    <name evidence="7 10" type="primary">rsmA</name>
    <name evidence="7" type="synonym">ksgA</name>
    <name evidence="10" type="ORF">JW984_02760</name>
</gene>
<dbReference type="EC" id="2.1.1.182" evidence="7"/>
<evidence type="ECO:0000256" key="7">
    <source>
        <dbReference type="HAMAP-Rule" id="MF_00607"/>
    </source>
</evidence>
<keyword evidence="3 7" id="KW-0489">Methyltransferase</keyword>
<comment type="catalytic activity">
    <reaction evidence="7">
        <text>adenosine(1518)/adenosine(1519) in 16S rRNA + 4 S-adenosyl-L-methionine = N(6)-dimethyladenosine(1518)/N(6)-dimethyladenosine(1519) in 16S rRNA + 4 S-adenosyl-L-homocysteine + 4 H(+)</text>
        <dbReference type="Rhea" id="RHEA:19609"/>
        <dbReference type="Rhea" id="RHEA-COMP:10232"/>
        <dbReference type="Rhea" id="RHEA-COMP:10233"/>
        <dbReference type="ChEBI" id="CHEBI:15378"/>
        <dbReference type="ChEBI" id="CHEBI:57856"/>
        <dbReference type="ChEBI" id="CHEBI:59789"/>
        <dbReference type="ChEBI" id="CHEBI:74411"/>
        <dbReference type="ChEBI" id="CHEBI:74493"/>
        <dbReference type="EC" id="2.1.1.182"/>
    </reaction>
</comment>
<accession>A0A9D8KDE4</accession>
<dbReference type="PROSITE" id="PS01131">
    <property type="entry name" value="RRNA_A_DIMETH"/>
    <property type="match status" value="1"/>
</dbReference>
<evidence type="ECO:0000313" key="11">
    <source>
        <dbReference type="Proteomes" id="UP000809273"/>
    </source>
</evidence>
<evidence type="ECO:0000256" key="4">
    <source>
        <dbReference type="ARBA" id="ARBA00022679"/>
    </source>
</evidence>
<dbReference type="EMBL" id="JAFGIX010000012">
    <property type="protein sequence ID" value="MBN1572098.1"/>
    <property type="molecule type" value="Genomic_DNA"/>
</dbReference>
<dbReference type="GO" id="GO:0003723">
    <property type="term" value="F:RNA binding"/>
    <property type="evidence" value="ECO:0007669"/>
    <property type="project" value="UniProtKB-UniRule"/>
</dbReference>
<keyword evidence="5 7" id="KW-0949">S-adenosyl-L-methionine</keyword>
<reference evidence="10" key="2">
    <citation type="submission" date="2021-01" db="EMBL/GenBank/DDBJ databases">
        <authorList>
            <person name="Hahn C.R."/>
            <person name="Youssef N.H."/>
            <person name="Elshahed M."/>
        </authorList>
    </citation>
    <scope>NUCLEOTIDE SEQUENCE</scope>
    <source>
        <strain evidence="10">Zod_Metabat.24</strain>
    </source>
</reference>
<evidence type="ECO:0000256" key="5">
    <source>
        <dbReference type="ARBA" id="ARBA00022691"/>
    </source>
</evidence>
<keyword evidence="2 7" id="KW-0698">rRNA processing</keyword>
<reference evidence="10" key="1">
    <citation type="journal article" date="2021" name="Environ. Microbiol.">
        <title>Genomic characterization of three novel Desulfobacterota classes expand the metabolic and phylogenetic diversity of the phylum.</title>
        <authorList>
            <person name="Murphy C.L."/>
            <person name="Biggerstaff J."/>
            <person name="Eichhorn A."/>
            <person name="Ewing E."/>
            <person name="Shahan R."/>
            <person name="Soriano D."/>
            <person name="Stewart S."/>
            <person name="VanMol K."/>
            <person name="Walker R."/>
            <person name="Walters P."/>
            <person name="Elshahed M.S."/>
            <person name="Youssef N.H."/>
        </authorList>
    </citation>
    <scope>NUCLEOTIDE SEQUENCE</scope>
    <source>
        <strain evidence="10">Zod_Metabat.24</strain>
    </source>
</reference>
<evidence type="ECO:0000256" key="2">
    <source>
        <dbReference type="ARBA" id="ARBA00022552"/>
    </source>
</evidence>
<dbReference type="InterPro" id="IPR029063">
    <property type="entry name" value="SAM-dependent_MTases_sf"/>
</dbReference>
<comment type="subcellular location">
    <subcellularLocation>
        <location evidence="7">Cytoplasm</location>
    </subcellularLocation>
</comment>
<name>A0A9D8KDE4_9DELT</name>
<dbReference type="PANTHER" id="PTHR11727">
    <property type="entry name" value="DIMETHYLADENOSINE TRANSFERASE"/>
    <property type="match status" value="1"/>
</dbReference>
<comment type="caution">
    <text evidence="10">The sequence shown here is derived from an EMBL/GenBank/DDBJ whole genome shotgun (WGS) entry which is preliminary data.</text>
</comment>
<evidence type="ECO:0000259" key="9">
    <source>
        <dbReference type="SMART" id="SM00650"/>
    </source>
</evidence>
<dbReference type="Gene3D" id="1.10.8.100">
    <property type="entry name" value="Ribosomal RNA adenine dimethylase-like, domain 2"/>
    <property type="match status" value="1"/>
</dbReference>
<dbReference type="SMART" id="SM00650">
    <property type="entry name" value="rADc"/>
    <property type="match status" value="1"/>
</dbReference>
<dbReference type="Proteomes" id="UP000809273">
    <property type="component" value="Unassembled WGS sequence"/>
</dbReference>
<evidence type="ECO:0000313" key="10">
    <source>
        <dbReference type="EMBL" id="MBN1572098.1"/>
    </source>
</evidence>
<keyword evidence="6 7" id="KW-0694">RNA-binding</keyword>
<dbReference type="CDD" id="cd02440">
    <property type="entry name" value="AdoMet_MTases"/>
    <property type="match status" value="1"/>
</dbReference>
<dbReference type="Gene3D" id="3.40.50.150">
    <property type="entry name" value="Vaccinia Virus protein VP39"/>
    <property type="match status" value="1"/>
</dbReference>
<feature type="domain" description="Ribosomal RNA adenine methylase transferase N-terminal" evidence="9">
    <location>
        <begin position="31"/>
        <end position="207"/>
    </location>
</feature>
<dbReference type="InterPro" id="IPR020596">
    <property type="entry name" value="rRNA_Ade_Mease_Trfase_CS"/>
</dbReference>
<comment type="similarity">
    <text evidence="7">Belongs to the class I-like SAM-binding methyltransferase superfamily. rRNA adenine N(6)-methyltransferase family. RsmA subfamily.</text>
</comment>
<dbReference type="InterPro" id="IPR023165">
    <property type="entry name" value="rRNA_Ade_diMease-like_C"/>
</dbReference>
<proteinExistence type="inferred from homology"/>
<comment type="function">
    <text evidence="7">Specifically dimethylates two adjacent adenosines (A1518 and A1519) in the loop of a conserved hairpin near the 3'-end of 16S rRNA in the 30S particle. May play a critical role in biogenesis of 30S subunits.</text>
</comment>
<dbReference type="GO" id="GO:0005829">
    <property type="term" value="C:cytosol"/>
    <property type="evidence" value="ECO:0007669"/>
    <property type="project" value="TreeGrafter"/>
</dbReference>
<dbReference type="InterPro" id="IPR011530">
    <property type="entry name" value="rRNA_adenine_dimethylase"/>
</dbReference>
<evidence type="ECO:0000256" key="6">
    <source>
        <dbReference type="ARBA" id="ARBA00022884"/>
    </source>
</evidence>
<dbReference type="InterPro" id="IPR001737">
    <property type="entry name" value="KsgA/Erm"/>
</dbReference>
<dbReference type="NCBIfam" id="TIGR00755">
    <property type="entry name" value="ksgA"/>
    <property type="match status" value="1"/>
</dbReference>
<dbReference type="AlphaFoldDB" id="A0A9D8KDE4"/>
<keyword evidence="4 7" id="KW-0808">Transferase</keyword>
<organism evidence="10 11">
    <name type="scientific">Candidatus Zymogenus saltonus</name>
    <dbReference type="NCBI Taxonomy" id="2844893"/>
    <lineage>
        <taxon>Bacteria</taxon>
        <taxon>Deltaproteobacteria</taxon>
        <taxon>Candidatus Zymogenia</taxon>
        <taxon>Candidatus Zymogeniales</taxon>
        <taxon>Candidatus Zymogenaceae</taxon>
        <taxon>Candidatus Zymogenus</taxon>
    </lineage>
</organism>
<feature type="binding site" evidence="7 8">
    <location>
        <position position="24"/>
    </location>
    <ligand>
        <name>S-adenosyl-L-methionine</name>
        <dbReference type="ChEBI" id="CHEBI:59789"/>
    </ligand>
</feature>
<dbReference type="PANTHER" id="PTHR11727:SF7">
    <property type="entry name" value="DIMETHYLADENOSINE TRANSFERASE-RELATED"/>
    <property type="match status" value="1"/>
</dbReference>
<feature type="binding site" evidence="7 8">
    <location>
        <position position="122"/>
    </location>
    <ligand>
        <name>S-adenosyl-L-methionine</name>
        <dbReference type="ChEBI" id="CHEBI:59789"/>
    </ligand>
</feature>
<dbReference type="HAMAP" id="MF_00607">
    <property type="entry name" value="16SrRNA_methyltr_A"/>
    <property type="match status" value="1"/>
</dbReference>
<dbReference type="PROSITE" id="PS51689">
    <property type="entry name" value="SAM_RNA_A_N6_MT"/>
    <property type="match status" value="1"/>
</dbReference>
<evidence type="ECO:0000256" key="8">
    <source>
        <dbReference type="PROSITE-ProRule" id="PRU01026"/>
    </source>
</evidence>